<name>A0ABV0AYY7_9ACTN</name>
<comment type="caution">
    <text evidence="1">The sequence shown here is derived from an EMBL/GenBank/DDBJ whole genome shotgun (WGS) entry which is preliminary data.</text>
</comment>
<keyword evidence="1" id="KW-0326">Glycosidase</keyword>
<protein>
    <submittedName>
        <fullName evidence="1">Sialidase family protein</fullName>
        <ecNumber evidence="1">3.2.1.-</ecNumber>
    </submittedName>
</protein>
<dbReference type="Proteomes" id="UP001447516">
    <property type="component" value="Unassembled WGS sequence"/>
</dbReference>
<organism evidence="1 2">
    <name type="scientific">Microbispora maris</name>
    <dbReference type="NCBI Taxonomy" id="3144104"/>
    <lineage>
        <taxon>Bacteria</taxon>
        <taxon>Bacillati</taxon>
        <taxon>Actinomycetota</taxon>
        <taxon>Actinomycetes</taxon>
        <taxon>Streptosporangiales</taxon>
        <taxon>Streptosporangiaceae</taxon>
        <taxon>Microbispora</taxon>
    </lineage>
</organism>
<dbReference type="GO" id="GO:0016798">
    <property type="term" value="F:hydrolase activity, acting on glycosyl bonds"/>
    <property type="evidence" value="ECO:0007669"/>
    <property type="project" value="UniProtKB-KW"/>
</dbReference>
<dbReference type="RefSeq" id="WP_346229715.1">
    <property type="nucleotide sequence ID" value="NZ_JBDJAW010000039.1"/>
</dbReference>
<dbReference type="Gene3D" id="2.120.10.10">
    <property type="match status" value="1"/>
</dbReference>
<evidence type="ECO:0000313" key="1">
    <source>
        <dbReference type="EMBL" id="MEN3539838.1"/>
    </source>
</evidence>
<sequence>MGAALPGPGHGIQLDNGRLLMNVAHRRVIVGNSVAARVFEGRQAGVVPRGGKETKLRE</sequence>
<keyword evidence="2" id="KW-1185">Reference proteome</keyword>
<dbReference type="CDD" id="cd15482">
    <property type="entry name" value="Sialidase_non-viral"/>
    <property type="match status" value="1"/>
</dbReference>
<dbReference type="EC" id="3.2.1.-" evidence="1"/>
<evidence type="ECO:0000313" key="2">
    <source>
        <dbReference type="Proteomes" id="UP001447516"/>
    </source>
</evidence>
<keyword evidence="1" id="KW-0378">Hydrolase</keyword>
<accession>A0ABV0AYY7</accession>
<proteinExistence type="predicted"/>
<gene>
    <name evidence="1" type="ORF">AAH991_32340</name>
</gene>
<dbReference type="EMBL" id="JBDJAW010000039">
    <property type="protein sequence ID" value="MEN3539838.1"/>
    <property type="molecule type" value="Genomic_DNA"/>
</dbReference>
<reference evidence="1 2" key="1">
    <citation type="submission" date="2024-05" db="EMBL/GenBank/DDBJ databases">
        <title>Microbispora sp.ZYX-F-249.</title>
        <authorList>
            <person name="Xie H."/>
        </authorList>
    </citation>
    <scope>NUCLEOTIDE SEQUENCE [LARGE SCALE GENOMIC DNA]</scope>
    <source>
        <strain evidence="1 2">ZYX-F-249</strain>
    </source>
</reference>